<evidence type="ECO:0000256" key="3">
    <source>
        <dbReference type="ARBA" id="ARBA00022475"/>
    </source>
</evidence>
<dbReference type="PANTHER" id="PTHR43227">
    <property type="entry name" value="BLL4140 PROTEIN"/>
    <property type="match status" value="1"/>
</dbReference>
<evidence type="ECO:0000313" key="9">
    <source>
        <dbReference type="EMBL" id="OME90732.1"/>
    </source>
</evidence>
<accession>A0A1R1AXX1</accession>
<keyword evidence="3" id="KW-1003">Cell membrane</keyword>
<dbReference type="InterPro" id="IPR000515">
    <property type="entry name" value="MetI-like"/>
</dbReference>
<feature type="transmembrane region" description="Helical" evidence="7">
    <location>
        <begin position="99"/>
        <end position="120"/>
    </location>
</feature>
<evidence type="ECO:0000256" key="7">
    <source>
        <dbReference type="RuleBase" id="RU363032"/>
    </source>
</evidence>
<evidence type="ECO:0000313" key="10">
    <source>
        <dbReference type="Proteomes" id="UP000187074"/>
    </source>
</evidence>
<comment type="similarity">
    <text evidence="7">Belongs to the binding-protein-dependent transport system permease family.</text>
</comment>
<evidence type="ECO:0000256" key="1">
    <source>
        <dbReference type="ARBA" id="ARBA00004651"/>
    </source>
</evidence>
<name>A0A1R1AXX1_PAELA</name>
<evidence type="ECO:0000259" key="8">
    <source>
        <dbReference type="PROSITE" id="PS50928"/>
    </source>
</evidence>
<dbReference type="InterPro" id="IPR035906">
    <property type="entry name" value="MetI-like_sf"/>
</dbReference>
<evidence type="ECO:0000256" key="6">
    <source>
        <dbReference type="ARBA" id="ARBA00023136"/>
    </source>
</evidence>
<feature type="transmembrane region" description="Helical" evidence="7">
    <location>
        <begin position="34"/>
        <end position="62"/>
    </location>
</feature>
<evidence type="ECO:0000256" key="5">
    <source>
        <dbReference type="ARBA" id="ARBA00022989"/>
    </source>
</evidence>
<dbReference type="SUPFAM" id="SSF161098">
    <property type="entry name" value="MetI-like"/>
    <property type="match status" value="1"/>
</dbReference>
<keyword evidence="4 7" id="KW-0812">Transmembrane</keyword>
<keyword evidence="5 7" id="KW-1133">Transmembrane helix</keyword>
<sequence>MEILRKNREIDHVRTPSEPKNAKRLIQKDLKKNWFVYLMALPVVAWFIIFCYGPMWGVMIAFKDFKPLLGFADSDWVGFKHFIDFFSGPYFWRVVKNTLLLNVWGIVFGFTAPIILALLLNEVRSSKFKRTVQTITYMPHFISLVVVCGIIHIFTANEGVVTQLLSFITGKDYSSLLGYSNLFRPIYTFSGIWQSIGWDSIIYLAAMSSIDPSLYEAADIDGVGRVKKMWYITLPQISPVIIILFIFAIGGLMASGYEKIILLYNPLIYDTADVIASYVYRRGLREASLSYSTAVGLISSIVNFGLLWMTNTIVKRRSESSLW</sequence>
<dbReference type="STRING" id="1401.BK123_20425"/>
<dbReference type="Gene3D" id="1.10.3720.10">
    <property type="entry name" value="MetI-like"/>
    <property type="match status" value="1"/>
</dbReference>
<proteinExistence type="inferred from homology"/>
<keyword evidence="6 7" id="KW-0472">Membrane</keyword>
<dbReference type="GO" id="GO:0055085">
    <property type="term" value="P:transmembrane transport"/>
    <property type="evidence" value="ECO:0007669"/>
    <property type="project" value="InterPro"/>
</dbReference>
<feature type="domain" description="ABC transmembrane type-1" evidence="8">
    <location>
        <begin position="95"/>
        <end position="310"/>
    </location>
</feature>
<organism evidence="9 10">
    <name type="scientific">Paenibacillus lautus</name>
    <name type="common">Bacillus lautus</name>
    <dbReference type="NCBI Taxonomy" id="1401"/>
    <lineage>
        <taxon>Bacteria</taxon>
        <taxon>Bacillati</taxon>
        <taxon>Bacillota</taxon>
        <taxon>Bacilli</taxon>
        <taxon>Bacillales</taxon>
        <taxon>Paenibacillaceae</taxon>
        <taxon>Paenibacillus</taxon>
    </lineage>
</organism>
<comment type="subcellular location">
    <subcellularLocation>
        <location evidence="1 7">Cell membrane</location>
        <topology evidence="1 7">Multi-pass membrane protein</topology>
    </subcellularLocation>
</comment>
<dbReference type="InterPro" id="IPR050809">
    <property type="entry name" value="UgpAE/MalFG_permease"/>
</dbReference>
<feature type="transmembrane region" description="Helical" evidence="7">
    <location>
        <begin position="289"/>
        <end position="309"/>
    </location>
</feature>
<comment type="caution">
    <text evidence="9">The sequence shown here is derived from an EMBL/GenBank/DDBJ whole genome shotgun (WGS) entry which is preliminary data.</text>
</comment>
<protein>
    <submittedName>
        <fullName evidence="9">Sugar ABC transporter permease</fullName>
    </submittedName>
</protein>
<gene>
    <name evidence="9" type="ORF">BK123_20425</name>
</gene>
<dbReference type="Proteomes" id="UP000187074">
    <property type="component" value="Unassembled WGS sequence"/>
</dbReference>
<dbReference type="GO" id="GO:0005886">
    <property type="term" value="C:plasma membrane"/>
    <property type="evidence" value="ECO:0007669"/>
    <property type="project" value="UniProtKB-SubCell"/>
</dbReference>
<feature type="transmembrane region" description="Helical" evidence="7">
    <location>
        <begin position="141"/>
        <end position="166"/>
    </location>
</feature>
<dbReference type="EMBL" id="MRTF01000007">
    <property type="protein sequence ID" value="OME90732.1"/>
    <property type="molecule type" value="Genomic_DNA"/>
</dbReference>
<dbReference type="PANTHER" id="PTHR43227:SF11">
    <property type="entry name" value="BLL4140 PROTEIN"/>
    <property type="match status" value="1"/>
</dbReference>
<reference evidence="9 10" key="1">
    <citation type="submission" date="2016-11" db="EMBL/GenBank/DDBJ databases">
        <title>Paenibacillus species isolates.</title>
        <authorList>
            <person name="Beno S.M."/>
        </authorList>
    </citation>
    <scope>NUCLEOTIDE SEQUENCE [LARGE SCALE GENOMIC DNA]</scope>
    <source>
        <strain evidence="9 10">FSL F4-0100</strain>
    </source>
</reference>
<dbReference type="RefSeq" id="WP_076324224.1">
    <property type="nucleotide sequence ID" value="NZ_JBCMXI010000001.1"/>
</dbReference>
<dbReference type="PROSITE" id="PS50928">
    <property type="entry name" value="ABC_TM1"/>
    <property type="match status" value="1"/>
</dbReference>
<dbReference type="AlphaFoldDB" id="A0A1R1AXX1"/>
<dbReference type="OrthoDB" id="9785836at2"/>
<feature type="transmembrane region" description="Helical" evidence="7">
    <location>
        <begin position="237"/>
        <end position="257"/>
    </location>
</feature>
<evidence type="ECO:0000256" key="2">
    <source>
        <dbReference type="ARBA" id="ARBA00022448"/>
    </source>
</evidence>
<evidence type="ECO:0000256" key="4">
    <source>
        <dbReference type="ARBA" id="ARBA00022692"/>
    </source>
</evidence>
<dbReference type="CDD" id="cd06261">
    <property type="entry name" value="TM_PBP2"/>
    <property type="match status" value="1"/>
</dbReference>
<keyword evidence="2 7" id="KW-0813">Transport</keyword>
<dbReference type="Pfam" id="PF00528">
    <property type="entry name" value="BPD_transp_1"/>
    <property type="match status" value="1"/>
</dbReference>